<dbReference type="Pfam" id="PF02518">
    <property type="entry name" value="HATPase_c"/>
    <property type="match status" value="1"/>
</dbReference>
<feature type="region of interest" description="Disordered" evidence="6">
    <location>
        <begin position="1"/>
        <end position="56"/>
    </location>
</feature>
<evidence type="ECO:0000259" key="7">
    <source>
        <dbReference type="PROSITE" id="PS50109"/>
    </source>
</evidence>
<feature type="domain" description="Histidine kinase" evidence="7">
    <location>
        <begin position="179"/>
        <end position="271"/>
    </location>
</feature>
<dbReference type="InterPro" id="IPR004358">
    <property type="entry name" value="Sig_transdc_His_kin-like_C"/>
</dbReference>
<sequence length="289" mass="30692">MISLPPPTGRRPAAATLRRSATCRPPRPAGVRPVTGRSRPASPGNAGPAPTGRAGPVSLARALSAAEGRERERIASVLHDEVGALIVRIRLRMSEWRLAHPRLPAPEVDEMCAWVGKLSHTVRTLTTALAPPAWHGGLPSALEAMTQELGLGMDTRGPRVRVEAGGADFDVPESLRNILCRVVRELCLNVLKHAKAHRLDITPRLVDGWLCIQVQDDGVGLPDAPESLSRASCGLGLAGSRAQLRAIGGSLHLRWEAGRGTCATVLVPLPGRAASDICDLVELPQGNRP</sequence>
<reference evidence="8 9" key="1">
    <citation type="submission" date="2020-08" db="EMBL/GenBank/DDBJ databases">
        <title>Genomic Encyclopedia of Type Strains, Phase III (KMG-III): the genomes of soil and plant-associated and newly described type strains.</title>
        <authorList>
            <person name="Whitman W."/>
        </authorList>
    </citation>
    <scope>NUCLEOTIDE SEQUENCE [LARGE SCALE GENOMIC DNA]</scope>
    <source>
        <strain evidence="8 9">CECT 7247</strain>
    </source>
</reference>
<comment type="caution">
    <text evidence="8">The sequence shown here is derived from an EMBL/GenBank/DDBJ whole genome shotgun (WGS) entry which is preliminary data.</text>
</comment>
<evidence type="ECO:0000313" key="8">
    <source>
        <dbReference type="EMBL" id="MBB3193194.1"/>
    </source>
</evidence>
<dbReference type="PANTHER" id="PTHR24421">
    <property type="entry name" value="NITRATE/NITRITE SENSOR PROTEIN NARX-RELATED"/>
    <property type="match status" value="1"/>
</dbReference>
<dbReference type="CDD" id="cd16917">
    <property type="entry name" value="HATPase_UhpB-NarQ-NarX-like"/>
    <property type="match status" value="1"/>
</dbReference>
<dbReference type="PANTHER" id="PTHR24421:SF58">
    <property type="entry name" value="SIGNAL TRANSDUCTION HISTIDINE-PROTEIN KINASE_PHOSPHATASE UHPB"/>
    <property type="match status" value="1"/>
</dbReference>
<dbReference type="SUPFAM" id="SSF55874">
    <property type="entry name" value="ATPase domain of HSP90 chaperone/DNA topoisomerase II/histidine kinase"/>
    <property type="match status" value="1"/>
</dbReference>
<dbReference type="EC" id="2.7.13.3" evidence="2"/>
<evidence type="ECO:0000313" key="9">
    <source>
        <dbReference type="Proteomes" id="UP000574369"/>
    </source>
</evidence>
<evidence type="ECO:0000256" key="3">
    <source>
        <dbReference type="ARBA" id="ARBA00022679"/>
    </source>
</evidence>
<dbReference type="InterPro" id="IPR050482">
    <property type="entry name" value="Sensor_HK_TwoCompSys"/>
</dbReference>
<accession>A0ABR6GM69</accession>
<evidence type="ECO:0000256" key="1">
    <source>
        <dbReference type="ARBA" id="ARBA00000085"/>
    </source>
</evidence>
<keyword evidence="9" id="KW-1185">Reference proteome</keyword>
<name>A0ABR6GM69_9BURK</name>
<feature type="compositionally biased region" description="Low complexity" evidence="6">
    <location>
        <begin position="10"/>
        <end position="19"/>
    </location>
</feature>
<keyword evidence="5" id="KW-0902">Two-component regulatory system</keyword>
<dbReference type="InterPro" id="IPR005467">
    <property type="entry name" value="His_kinase_dom"/>
</dbReference>
<keyword evidence="4 8" id="KW-0418">Kinase</keyword>
<gene>
    <name evidence="8" type="ORF">FHS28_000559</name>
</gene>
<dbReference type="InterPro" id="IPR036890">
    <property type="entry name" value="HATPase_C_sf"/>
</dbReference>
<organism evidence="8 9">
    <name type="scientific">Roseateles terrae</name>
    <dbReference type="NCBI Taxonomy" id="431060"/>
    <lineage>
        <taxon>Bacteria</taxon>
        <taxon>Pseudomonadati</taxon>
        <taxon>Pseudomonadota</taxon>
        <taxon>Betaproteobacteria</taxon>
        <taxon>Burkholderiales</taxon>
        <taxon>Sphaerotilaceae</taxon>
        <taxon>Roseateles</taxon>
    </lineage>
</organism>
<keyword evidence="3" id="KW-0808">Transferase</keyword>
<evidence type="ECO:0000256" key="5">
    <source>
        <dbReference type="ARBA" id="ARBA00023012"/>
    </source>
</evidence>
<dbReference type="Proteomes" id="UP000574369">
    <property type="component" value="Unassembled WGS sequence"/>
</dbReference>
<dbReference type="RefSeq" id="WP_088449185.1">
    <property type="nucleotide sequence ID" value="NZ_JACHXO010000001.1"/>
</dbReference>
<evidence type="ECO:0000256" key="2">
    <source>
        <dbReference type="ARBA" id="ARBA00012438"/>
    </source>
</evidence>
<dbReference type="EMBL" id="JACHXO010000001">
    <property type="protein sequence ID" value="MBB3193194.1"/>
    <property type="molecule type" value="Genomic_DNA"/>
</dbReference>
<dbReference type="GO" id="GO:0016301">
    <property type="term" value="F:kinase activity"/>
    <property type="evidence" value="ECO:0007669"/>
    <property type="project" value="UniProtKB-KW"/>
</dbReference>
<dbReference type="Gene3D" id="3.30.565.10">
    <property type="entry name" value="Histidine kinase-like ATPase, C-terminal domain"/>
    <property type="match status" value="1"/>
</dbReference>
<evidence type="ECO:0000256" key="6">
    <source>
        <dbReference type="SAM" id="MobiDB-lite"/>
    </source>
</evidence>
<dbReference type="PRINTS" id="PR00344">
    <property type="entry name" value="BCTRLSENSOR"/>
</dbReference>
<protein>
    <recommendedName>
        <fullName evidence="2">histidine kinase</fullName>
        <ecNumber evidence="2">2.7.13.3</ecNumber>
    </recommendedName>
</protein>
<comment type="catalytic activity">
    <reaction evidence="1">
        <text>ATP + protein L-histidine = ADP + protein N-phospho-L-histidine.</text>
        <dbReference type="EC" id="2.7.13.3"/>
    </reaction>
</comment>
<dbReference type="SMART" id="SM00387">
    <property type="entry name" value="HATPase_c"/>
    <property type="match status" value="1"/>
</dbReference>
<dbReference type="PROSITE" id="PS50109">
    <property type="entry name" value="HIS_KIN"/>
    <property type="match status" value="1"/>
</dbReference>
<dbReference type="InterPro" id="IPR003594">
    <property type="entry name" value="HATPase_dom"/>
</dbReference>
<evidence type="ECO:0000256" key="4">
    <source>
        <dbReference type="ARBA" id="ARBA00022777"/>
    </source>
</evidence>
<proteinExistence type="predicted"/>